<dbReference type="EMBL" id="JAUSUU010000004">
    <property type="protein sequence ID" value="MDQ0335222.1"/>
    <property type="molecule type" value="Genomic_DNA"/>
</dbReference>
<dbReference type="NCBIfam" id="NF046080">
    <property type="entry name" value="PID_CTERM"/>
    <property type="match status" value="1"/>
</dbReference>
<evidence type="ECO:0000313" key="4">
    <source>
        <dbReference type="EMBL" id="MDQ0335222.1"/>
    </source>
</evidence>
<evidence type="ECO:0000256" key="1">
    <source>
        <dbReference type="SAM" id="Phobius"/>
    </source>
</evidence>
<evidence type="ECO:0000256" key="2">
    <source>
        <dbReference type="SAM" id="SignalP"/>
    </source>
</evidence>
<dbReference type="EMBL" id="JAGGJQ010000001">
    <property type="protein sequence ID" value="MBP1838722.1"/>
    <property type="molecule type" value="Genomic_DNA"/>
</dbReference>
<evidence type="ECO:0000313" key="6">
    <source>
        <dbReference type="Proteomes" id="UP001231587"/>
    </source>
</evidence>
<organism evidence="3 5">
    <name type="scientific">Formosa algae</name>
    <dbReference type="NCBI Taxonomy" id="225843"/>
    <lineage>
        <taxon>Bacteria</taxon>
        <taxon>Pseudomonadati</taxon>
        <taxon>Bacteroidota</taxon>
        <taxon>Flavobacteriia</taxon>
        <taxon>Flavobacteriales</taxon>
        <taxon>Flavobacteriaceae</taxon>
        <taxon>Formosa</taxon>
    </lineage>
</organism>
<name>A0A9X0YK42_9FLAO</name>
<feature type="chain" id="PRO_5040846002" description="Signal peptidase" evidence="2">
    <location>
        <begin position="24"/>
        <end position="64"/>
    </location>
</feature>
<comment type="caution">
    <text evidence="3">The sequence shown here is derived from an EMBL/GenBank/DDBJ whole genome shotgun (WGS) entry which is preliminary data.</text>
</comment>
<dbReference type="Proteomes" id="UP001138672">
    <property type="component" value="Unassembled WGS sequence"/>
</dbReference>
<protein>
    <recommendedName>
        <fullName evidence="7">Signal peptidase</fullName>
    </recommendedName>
</protein>
<evidence type="ECO:0000313" key="3">
    <source>
        <dbReference type="EMBL" id="MBP1838722.1"/>
    </source>
</evidence>
<keyword evidence="6" id="KW-1185">Reference proteome</keyword>
<dbReference type="Proteomes" id="UP001231587">
    <property type="component" value="Unassembled WGS sequence"/>
</dbReference>
<sequence length="64" mass="6764">MNQKFKLILFVFLMVGTTCFSQSDVPPTPAVQGAPPPPGTPIDGGITILLAAGAYYGIKKSIKR</sequence>
<accession>A0A9X0YK42</accession>
<keyword evidence="2" id="KW-0732">Signal</keyword>
<dbReference type="RefSeq" id="WP_057778980.1">
    <property type="nucleotide sequence ID" value="NZ_JAGGJQ010000001.1"/>
</dbReference>
<feature type="transmembrane region" description="Helical" evidence="1">
    <location>
        <begin position="39"/>
        <end position="58"/>
    </location>
</feature>
<evidence type="ECO:0008006" key="7">
    <source>
        <dbReference type="Google" id="ProtNLM"/>
    </source>
</evidence>
<evidence type="ECO:0000313" key="5">
    <source>
        <dbReference type="Proteomes" id="UP001138672"/>
    </source>
</evidence>
<keyword evidence="1" id="KW-1133">Transmembrane helix</keyword>
<proteinExistence type="predicted"/>
<gene>
    <name evidence="3" type="ORF">J2Z56_000618</name>
    <name evidence="4" type="ORF">J2Z57_001668</name>
</gene>
<dbReference type="AlphaFoldDB" id="A0A9X0YK42"/>
<keyword evidence="1" id="KW-0472">Membrane</keyword>
<keyword evidence="1" id="KW-0812">Transmembrane</keyword>
<dbReference type="InterPro" id="IPR058207">
    <property type="entry name" value="PID_CTERM"/>
</dbReference>
<reference evidence="3" key="1">
    <citation type="submission" date="2021-03" db="EMBL/GenBank/DDBJ databases">
        <title>Genomic Encyclopedia of Type Strains, Phase IV (KMG-IV): sequencing the most valuable type-strain genomes for metagenomic binning, comparative biology and taxonomic classification.</title>
        <authorList>
            <person name="Goeker M."/>
        </authorList>
    </citation>
    <scope>NUCLEOTIDE SEQUENCE</scope>
    <source>
        <strain evidence="3">DSM 15523</strain>
        <strain evidence="4 6">DSM 16476</strain>
    </source>
</reference>
<feature type="signal peptide" evidence="2">
    <location>
        <begin position="1"/>
        <end position="23"/>
    </location>
</feature>